<comment type="similarity">
    <text evidence="1 9 10">Belongs to the peptidase A8 family.</text>
</comment>
<evidence type="ECO:0000256" key="7">
    <source>
        <dbReference type="ARBA" id="ARBA00022989"/>
    </source>
</evidence>
<gene>
    <name evidence="9" type="primary">lspA</name>
    <name evidence="12" type="ORF">ACFPC0_17070</name>
</gene>
<dbReference type="PROSITE" id="PS00855">
    <property type="entry name" value="SPASE_II"/>
    <property type="match status" value="1"/>
</dbReference>
<evidence type="ECO:0000256" key="1">
    <source>
        <dbReference type="ARBA" id="ARBA00006139"/>
    </source>
</evidence>
<accession>A0ABV8TG57</accession>
<keyword evidence="5 9" id="KW-0064">Aspartyl protease</keyword>
<evidence type="ECO:0000256" key="11">
    <source>
        <dbReference type="SAM" id="MobiDB-lite"/>
    </source>
</evidence>
<feature type="transmembrane region" description="Helical" evidence="9">
    <location>
        <begin position="60"/>
        <end position="86"/>
    </location>
</feature>
<evidence type="ECO:0000313" key="12">
    <source>
        <dbReference type="EMBL" id="MFC4329479.1"/>
    </source>
</evidence>
<feature type="region of interest" description="Disordered" evidence="11">
    <location>
        <begin position="167"/>
        <end position="198"/>
    </location>
</feature>
<feature type="transmembrane region" description="Helical" evidence="9">
    <location>
        <begin position="137"/>
        <end position="157"/>
    </location>
</feature>
<keyword evidence="2 9" id="KW-1003">Cell membrane</keyword>
<dbReference type="PRINTS" id="PR00781">
    <property type="entry name" value="LIPOSIGPTASE"/>
</dbReference>
<proteinExistence type="inferred from homology"/>
<comment type="function">
    <text evidence="9">This protein specifically catalyzes the removal of signal peptides from prolipoproteins.</text>
</comment>
<feature type="active site" evidence="9">
    <location>
        <position position="128"/>
    </location>
</feature>
<dbReference type="EC" id="3.4.23.36" evidence="9"/>
<comment type="subcellular location">
    <subcellularLocation>
        <location evidence="9">Cell membrane</location>
        <topology evidence="9">Multi-pass membrane protein</topology>
    </subcellularLocation>
</comment>
<keyword evidence="3 9" id="KW-0645">Protease</keyword>
<dbReference type="InterPro" id="IPR001872">
    <property type="entry name" value="Peptidase_A8"/>
</dbReference>
<reference evidence="13" key="1">
    <citation type="journal article" date="2019" name="Int. J. Syst. Evol. Microbiol.">
        <title>The Global Catalogue of Microorganisms (GCM) 10K type strain sequencing project: providing services to taxonomists for standard genome sequencing and annotation.</title>
        <authorList>
            <consortium name="The Broad Institute Genomics Platform"/>
            <consortium name="The Broad Institute Genome Sequencing Center for Infectious Disease"/>
            <person name="Wu L."/>
            <person name="Ma J."/>
        </authorList>
    </citation>
    <scope>NUCLEOTIDE SEQUENCE [LARGE SCALE GENOMIC DNA]</scope>
    <source>
        <strain evidence="13">PCU 347</strain>
    </source>
</reference>
<evidence type="ECO:0000256" key="3">
    <source>
        <dbReference type="ARBA" id="ARBA00022670"/>
    </source>
</evidence>
<dbReference type="EMBL" id="JBHSDP010000015">
    <property type="protein sequence ID" value="MFC4329479.1"/>
    <property type="molecule type" value="Genomic_DNA"/>
</dbReference>
<comment type="catalytic activity">
    <reaction evidence="9">
        <text>Release of signal peptides from bacterial membrane prolipoproteins. Hydrolyzes -Xaa-Yaa-Zaa-|-(S,diacylglyceryl)Cys-, in which Xaa is hydrophobic (preferably Leu), and Yaa (Ala or Ser) and Zaa (Gly or Ala) have small, neutral side chains.</text>
        <dbReference type="EC" id="3.4.23.36"/>
    </reaction>
</comment>
<feature type="compositionally biased region" description="Basic and acidic residues" evidence="11">
    <location>
        <begin position="187"/>
        <end position="198"/>
    </location>
</feature>
<keyword evidence="4 9" id="KW-0812">Transmembrane</keyword>
<evidence type="ECO:0000313" key="13">
    <source>
        <dbReference type="Proteomes" id="UP001595824"/>
    </source>
</evidence>
<dbReference type="Pfam" id="PF01252">
    <property type="entry name" value="Peptidase_A8"/>
    <property type="match status" value="1"/>
</dbReference>
<keyword evidence="7 9" id="KW-1133">Transmembrane helix</keyword>
<sequence>MSESNEARSRRRFGLIAVMAALPLAADLATKQIALAEFSPTDPVSTLGGLLKFTLVTNSGAAFSIGEGATWLFSAAKLVVITVMLWGARRVRVPLWGVVFGLLIGGATGNLVDRVFRPPAPLQGAVIDWIQLPHWPVFNIADMAVVCGGALAAVAVLRKISLDGSPVAEEPAGTGAPGGPEGGNAAADRDNGQARAED</sequence>
<dbReference type="Proteomes" id="UP001595824">
    <property type="component" value="Unassembled WGS sequence"/>
</dbReference>
<feature type="active site" evidence="9">
    <location>
        <position position="142"/>
    </location>
</feature>
<evidence type="ECO:0000256" key="10">
    <source>
        <dbReference type="RuleBase" id="RU004181"/>
    </source>
</evidence>
<evidence type="ECO:0000256" key="5">
    <source>
        <dbReference type="ARBA" id="ARBA00022750"/>
    </source>
</evidence>
<dbReference type="PANTHER" id="PTHR33695">
    <property type="entry name" value="LIPOPROTEIN SIGNAL PEPTIDASE"/>
    <property type="match status" value="1"/>
</dbReference>
<keyword evidence="13" id="KW-1185">Reference proteome</keyword>
<feature type="transmembrane region" description="Helical" evidence="9">
    <location>
        <begin position="93"/>
        <end position="112"/>
    </location>
</feature>
<keyword evidence="6 9" id="KW-0378">Hydrolase</keyword>
<dbReference type="HAMAP" id="MF_00161">
    <property type="entry name" value="LspA"/>
    <property type="match status" value="1"/>
</dbReference>
<comment type="pathway">
    <text evidence="9">Protein modification; lipoprotein biosynthesis (signal peptide cleavage).</text>
</comment>
<evidence type="ECO:0000256" key="4">
    <source>
        <dbReference type="ARBA" id="ARBA00022692"/>
    </source>
</evidence>
<evidence type="ECO:0000256" key="8">
    <source>
        <dbReference type="ARBA" id="ARBA00023136"/>
    </source>
</evidence>
<evidence type="ECO:0000256" key="9">
    <source>
        <dbReference type="HAMAP-Rule" id="MF_00161"/>
    </source>
</evidence>
<comment type="caution">
    <text evidence="12">The sequence shown here is derived from an EMBL/GenBank/DDBJ whole genome shotgun (WGS) entry which is preliminary data.</text>
</comment>
<organism evidence="12 13">
    <name type="scientific">Streptomyces andamanensis</name>
    <dbReference type="NCBI Taxonomy" id="1565035"/>
    <lineage>
        <taxon>Bacteria</taxon>
        <taxon>Bacillati</taxon>
        <taxon>Actinomycetota</taxon>
        <taxon>Actinomycetes</taxon>
        <taxon>Kitasatosporales</taxon>
        <taxon>Streptomycetaceae</taxon>
        <taxon>Streptomyces</taxon>
    </lineage>
</organism>
<keyword evidence="8 9" id="KW-0472">Membrane</keyword>
<dbReference type="PANTHER" id="PTHR33695:SF1">
    <property type="entry name" value="LIPOPROTEIN SIGNAL PEPTIDASE"/>
    <property type="match status" value="1"/>
</dbReference>
<name>A0ABV8TG57_9ACTN</name>
<evidence type="ECO:0000256" key="2">
    <source>
        <dbReference type="ARBA" id="ARBA00022475"/>
    </source>
</evidence>
<evidence type="ECO:0000256" key="6">
    <source>
        <dbReference type="ARBA" id="ARBA00022801"/>
    </source>
</evidence>
<comment type="caution">
    <text evidence="9">Lacks conserved residue(s) required for the propagation of feature annotation.</text>
</comment>
<protein>
    <recommendedName>
        <fullName evidence="9">Lipoprotein signal peptidase</fullName>
        <ecNumber evidence="9">3.4.23.36</ecNumber>
    </recommendedName>
    <alternativeName>
        <fullName evidence="9">Prolipoprotein signal peptidase</fullName>
    </alternativeName>
    <alternativeName>
        <fullName evidence="9">Signal peptidase II</fullName>
        <shortName evidence="9">SPase II</shortName>
    </alternativeName>
</protein>